<dbReference type="Gene3D" id="3.90.226.10">
    <property type="entry name" value="2-enoyl-CoA Hydratase, Chain A, domain 1"/>
    <property type="match status" value="1"/>
</dbReference>
<dbReference type="NCBIfam" id="NF009205">
    <property type="entry name" value="PRK12553.1"/>
    <property type="match status" value="1"/>
</dbReference>
<comment type="catalytic activity">
    <reaction evidence="6 7 9">
        <text>Hydrolysis of proteins to small peptides in the presence of ATP and magnesium. alpha-casein is the usual test substrate. In the absence of ATP, only oligopeptides shorter than five residues are hydrolyzed (such as succinyl-Leu-Tyr-|-NHMec, and Leu-Tyr-Leu-|-Tyr-Trp, in which cleavage of the -Tyr-|-Leu- and -Tyr-|-Trp bonds also occurs).</text>
        <dbReference type="EC" id="3.4.21.92"/>
    </reaction>
</comment>
<evidence type="ECO:0000313" key="14">
    <source>
        <dbReference type="Proteomes" id="UP001617689"/>
    </source>
</evidence>
<evidence type="ECO:0000256" key="9">
    <source>
        <dbReference type="PROSITE-ProRule" id="PRU10086"/>
    </source>
</evidence>
<comment type="function">
    <text evidence="7 11">Cleaves peptides in various proteins in a process that requires ATP hydrolysis. Has a chymotrypsin-like activity. Plays a major role in the degradation of misfolded proteins.</text>
</comment>
<comment type="caution">
    <text evidence="13">The sequence shown here is derived from an EMBL/GenBank/DDBJ whole genome shotgun (WGS) entry which is preliminary data.</text>
</comment>
<evidence type="ECO:0000256" key="3">
    <source>
        <dbReference type="ARBA" id="ARBA00022670"/>
    </source>
</evidence>
<dbReference type="GO" id="GO:0004252">
    <property type="term" value="F:serine-type endopeptidase activity"/>
    <property type="evidence" value="ECO:0007669"/>
    <property type="project" value="UniProtKB-EC"/>
</dbReference>
<dbReference type="NCBIfam" id="TIGR00493">
    <property type="entry name" value="clpP"/>
    <property type="match status" value="1"/>
</dbReference>
<evidence type="ECO:0000256" key="8">
    <source>
        <dbReference type="PROSITE-ProRule" id="PRU10085"/>
    </source>
</evidence>
<evidence type="ECO:0000256" key="10">
    <source>
        <dbReference type="RuleBase" id="RU000549"/>
    </source>
</evidence>
<evidence type="ECO:0000313" key="13">
    <source>
        <dbReference type="EMBL" id="MFJ5429841.1"/>
    </source>
</evidence>
<evidence type="ECO:0000256" key="5">
    <source>
        <dbReference type="ARBA" id="ARBA00022825"/>
    </source>
</evidence>
<dbReference type="EMBL" id="JBIXLL010000006">
    <property type="protein sequence ID" value="MFJ5429841.1"/>
    <property type="molecule type" value="Genomic_DNA"/>
</dbReference>
<dbReference type="InterPro" id="IPR033135">
    <property type="entry name" value="ClpP_His_AS"/>
</dbReference>
<keyword evidence="4 7" id="KW-0378">Hydrolase</keyword>
<dbReference type="CDD" id="cd07017">
    <property type="entry name" value="S14_ClpP_2"/>
    <property type="match status" value="1"/>
</dbReference>
<dbReference type="NCBIfam" id="NF001368">
    <property type="entry name" value="PRK00277.1"/>
    <property type="match status" value="1"/>
</dbReference>
<feature type="active site" evidence="8">
    <location>
        <position position="111"/>
    </location>
</feature>
<dbReference type="Pfam" id="PF00574">
    <property type="entry name" value="CLP_protease"/>
    <property type="match status" value="1"/>
</dbReference>
<name>A0ABW8GBR2_9GAMM</name>
<keyword evidence="2 7" id="KW-0963">Cytoplasm</keyword>
<accession>A0ABW8GBR2</accession>
<keyword evidence="5 7" id="KW-0720">Serine protease</keyword>
<dbReference type="HAMAP" id="MF_00444">
    <property type="entry name" value="ClpP"/>
    <property type="match status" value="1"/>
</dbReference>
<evidence type="ECO:0000256" key="12">
    <source>
        <dbReference type="RuleBase" id="RU003567"/>
    </source>
</evidence>
<dbReference type="InterPro" id="IPR029045">
    <property type="entry name" value="ClpP/crotonase-like_dom_sf"/>
</dbReference>
<sequence length="207" mass="22991">MSYSGEQERQAPHMALVPMVVEQTSRGERSYDIYSRLLKERIIFLTGQVEDHMANLVVAQMLFLEAENPEKDIYLYINSPGGVITAGMSIYDTMQFIKPDVSTICMGQACSMGAFLLAAGAKGKRICLPNSRVMIHQPLGGFQGQATDIEIHAKEILKVKAKMNELMAKHTGQPLEAIERDTERDRFLSASEAVDYGLVDSVFTNRG</sequence>
<feature type="active site" description="Nucleophile" evidence="7">
    <location>
        <position position="111"/>
    </location>
</feature>
<dbReference type="Proteomes" id="UP001617689">
    <property type="component" value="Unassembled WGS sequence"/>
</dbReference>
<dbReference type="RefSeq" id="WP_151242812.1">
    <property type="nucleotide sequence ID" value="NZ_JBIXLL010000006.1"/>
</dbReference>
<dbReference type="InterPro" id="IPR018215">
    <property type="entry name" value="ClpP_Ser_AS"/>
</dbReference>
<keyword evidence="3 7" id="KW-0645">Protease</keyword>
<dbReference type="InterPro" id="IPR023562">
    <property type="entry name" value="ClpP/TepA"/>
</dbReference>
<dbReference type="PANTHER" id="PTHR10381:SF70">
    <property type="entry name" value="ATP-DEPENDENT CLP PROTEASE PROTEOLYTIC SUBUNIT"/>
    <property type="match status" value="1"/>
</dbReference>
<comment type="subunit">
    <text evidence="7">Fourteen ClpP subunits assemble into 2 heptameric rings which stack back to back to give a disk-like structure with a central cavity, resembling the structure of eukaryotic proteasomes.</text>
</comment>
<feature type="active site" evidence="7 9">
    <location>
        <position position="136"/>
    </location>
</feature>
<comment type="subcellular location">
    <subcellularLocation>
        <location evidence="7">Cytoplasm</location>
    </subcellularLocation>
</comment>
<evidence type="ECO:0000256" key="2">
    <source>
        <dbReference type="ARBA" id="ARBA00022490"/>
    </source>
</evidence>
<dbReference type="SUPFAM" id="SSF52096">
    <property type="entry name" value="ClpP/crotonase"/>
    <property type="match status" value="1"/>
</dbReference>
<evidence type="ECO:0000256" key="11">
    <source>
        <dbReference type="RuleBase" id="RU000550"/>
    </source>
</evidence>
<dbReference type="InterPro" id="IPR001907">
    <property type="entry name" value="ClpP"/>
</dbReference>
<evidence type="ECO:0000256" key="4">
    <source>
        <dbReference type="ARBA" id="ARBA00022801"/>
    </source>
</evidence>
<gene>
    <name evidence="7 13" type="primary">clpP</name>
    <name evidence="13" type="ORF">ACIPUP_11815</name>
</gene>
<proteinExistence type="inferred from homology"/>
<organism evidence="13 14">
    <name type="scientific">Pectobacterium actinidiae</name>
    <dbReference type="NCBI Taxonomy" id="1507808"/>
    <lineage>
        <taxon>Bacteria</taxon>
        <taxon>Pseudomonadati</taxon>
        <taxon>Pseudomonadota</taxon>
        <taxon>Gammaproteobacteria</taxon>
        <taxon>Enterobacterales</taxon>
        <taxon>Pectobacteriaceae</taxon>
        <taxon>Pectobacterium</taxon>
    </lineage>
</organism>
<dbReference type="PROSITE" id="PS00382">
    <property type="entry name" value="CLP_PROTEASE_HIS"/>
    <property type="match status" value="1"/>
</dbReference>
<dbReference type="PANTHER" id="PTHR10381">
    <property type="entry name" value="ATP-DEPENDENT CLP PROTEASE PROTEOLYTIC SUBUNIT"/>
    <property type="match status" value="1"/>
</dbReference>
<reference evidence="13 14" key="1">
    <citation type="submission" date="2024-10" db="EMBL/GenBank/DDBJ databases">
        <authorList>
            <person name="Lu C.-H."/>
        </authorList>
    </citation>
    <scope>NUCLEOTIDE SEQUENCE [LARGE SCALE GENOMIC DNA]</scope>
    <source>
        <strain evidence="13 14">22ZTDG03-2</strain>
    </source>
</reference>
<evidence type="ECO:0000256" key="7">
    <source>
        <dbReference type="HAMAP-Rule" id="MF_00444"/>
    </source>
</evidence>
<keyword evidence="14" id="KW-1185">Reference proteome</keyword>
<dbReference type="EC" id="3.4.21.92" evidence="7 10"/>
<dbReference type="PROSITE" id="PS00381">
    <property type="entry name" value="CLP_PROTEASE_SER"/>
    <property type="match status" value="1"/>
</dbReference>
<comment type="similarity">
    <text evidence="1 7 12">Belongs to the peptidase S14 family.</text>
</comment>
<protein>
    <recommendedName>
        <fullName evidence="7 12">ATP-dependent Clp protease proteolytic subunit</fullName>
        <ecNumber evidence="7 10">3.4.21.92</ecNumber>
    </recommendedName>
    <alternativeName>
        <fullName evidence="7">Endopeptidase Clp</fullName>
    </alternativeName>
</protein>
<evidence type="ECO:0000256" key="6">
    <source>
        <dbReference type="ARBA" id="ARBA00034021"/>
    </source>
</evidence>
<evidence type="ECO:0000256" key="1">
    <source>
        <dbReference type="ARBA" id="ARBA00007039"/>
    </source>
</evidence>
<dbReference type="PRINTS" id="PR00127">
    <property type="entry name" value="CLPPROTEASEP"/>
</dbReference>